<keyword evidence="13 15" id="KW-0407">Ion channel</keyword>
<dbReference type="KEGG" id="spu:115921735"/>
<dbReference type="GO" id="GO:0051560">
    <property type="term" value="P:mitochondrial calcium ion homeostasis"/>
    <property type="evidence" value="ECO:0000318"/>
    <property type="project" value="GO_Central"/>
</dbReference>
<keyword evidence="6 15" id="KW-0812">Transmembrane</keyword>
<keyword evidence="9 15" id="KW-1133">Transmembrane helix</keyword>
<dbReference type="RefSeq" id="XP_030835640.1">
    <property type="nucleotide sequence ID" value="XM_030979780.1"/>
</dbReference>
<comment type="similarity">
    <text evidence="2 15">Belongs to the MCU (TC 1.A.77) family.</text>
</comment>
<dbReference type="GO" id="GO:0015292">
    <property type="term" value="F:uniporter activity"/>
    <property type="evidence" value="ECO:0000318"/>
    <property type="project" value="GO_Central"/>
</dbReference>
<keyword evidence="11 15" id="KW-0496">Mitochondrion</keyword>
<evidence type="ECO:0000256" key="1">
    <source>
        <dbReference type="ARBA" id="ARBA00004448"/>
    </source>
</evidence>
<sequence>MAFRSLIRVQLCQHQRGILLRGKEFGSQKDASVICPAWRQSALMYSSLNGADGVVCDYQNGLPTLLVPLPSRRERCQFTLKPVTETVGDFLRHLKNEDGGIETVAIYNDDDVKVARSTSIDVLMRNPFSLRINEDTYRVDPPELDKLISEDAKTLDDVKSMIYQLYSTLHVEEHQLEKEKVLRGKLELLQEELDPLERLKMDLDMKAKKNTNAYVWGGLGFMAVQFGLLARLTWWEYSWDIVEPITYFVTYGTAIAAYSYYVVTRQEFLYPDAKDRKYLVLFHKFSKRKSLDLEKYNQLKHDVAQVNADLQRLRDPLTINLPIPPPPREKAEEEDF</sequence>
<comment type="domain">
    <text evidence="15">The selectivity filter, in which calcium ions are arranged in single file, is composed of two acidic rings separated by one helical turn along the central axis of the channel pore.</text>
</comment>
<protein>
    <recommendedName>
        <fullName evidence="15">Calcium uniporter protein</fullName>
    </recommendedName>
</protein>
<keyword evidence="18" id="KW-1185">Reference proteome</keyword>
<evidence type="ECO:0000256" key="6">
    <source>
        <dbReference type="ARBA" id="ARBA00022692"/>
    </source>
</evidence>
<evidence type="ECO:0000256" key="2">
    <source>
        <dbReference type="ARBA" id="ARBA00005653"/>
    </source>
</evidence>
<comment type="subcellular location">
    <subcellularLocation>
        <location evidence="1 15">Mitochondrion inner membrane</location>
        <topology evidence="1 15">Multi-pass membrane protein</topology>
    </subcellularLocation>
</comment>
<evidence type="ECO:0000256" key="11">
    <source>
        <dbReference type="ARBA" id="ARBA00023128"/>
    </source>
</evidence>
<proteinExistence type="inferred from homology"/>
<evidence type="ECO:0000256" key="10">
    <source>
        <dbReference type="ARBA" id="ARBA00023065"/>
    </source>
</evidence>
<keyword evidence="4 15" id="KW-0109">Calcium transport</keyword>
<dbReference type="EnsemblMetazoa" id="XM_781956">
    <property type="protein sequence ID" value="XP_787049"/>
    <property type="gene ID" value="LOC581979"/>
</dbReference>
<comment type="catalytic activity">
    <reaction evidence="14">
        <text>Ca(2+)(in) = Ca(2+)(out)</text>
        <dbReference type="Rhea" id="RHEA:29671"/>
        <dbReference type="ChEBI" id="CHEBI:29108"/>
    </reaction>
</comment>
<evidence type="ECO:0000256" key="14">
    <source>
        <dbReference type="ARBA" id="ARBA00036634"/>
    </source>
</evidence>
<dbReference type="GO" id="GO:0036444">
    <property type="term" value="P:calcium import into the mitochondrion"/>
    <property type="evidence" value="ECO:0000318"/>
    <property type="project" value="GO_Central"/>
</dbReference>
<dbReference type="GeneID" id="115921735"/>
<evidence type="ECO:0000256" key="3">
    <source>
        <dbReference type="ARBA" id="ARBA00022448"/>
    </source>
</evidence>
<evidence type="ECO:0000256" key="9">
    <source>
        <dbReference type="ARBA" id="ARBA00022989"/>
    </source>
</evidence>
<dbReference type="GO" id="GO:0005262">
    <property type="term" value="F:calcium channel activity"/>
    <property type="evidence" value="ECO:0000318"/>
    <property type="project" value="GO_Central"/>
</dbReference>
<feature type="transmembrane region" description="Helical" evidence="15">
    <location>
        <begin position="213"/>
        <end position="233"/>
    </location>
</feature>
<keyword evidence="10 15" id="KW-0406">Ion transport</keyword>
<dbReference type="KEGG" id="spu:581979"/>
<evidence type="ECO:0000313" key="17">
    <source>
        <dbReference type="EnsemblMetazoa" id="XP_030835640"/>
    </source>
</evidence>
<dbReference type="Proteomes" id="UP000007110">
    <property type="component" value="Unassembled WGS sequence"/>
</dbReference>
<evidence type="ECO:0000256" key="4">
    <source>
        <dbReference type="ARBA" id="ARBA00022568"/>
    </source>
</evidence>
<organism evidence="17 18">
    <name type="scientific">Strongylocentrotus purpuratus</name>
    <name type="common">Purple sea urchin</name>
    <dbReference type="NCBI Taxonomy" id="7668"/>
    <lineage>
        <taxon>Eukaryota</taxon>
        <taxon>Metazoa</taxon>
        <taxon>Echinodermata</taxon>
        <taxon>Eleutherozoa</taxon>
        <taxon>Echinozoa</taxon>
        <taxon>Echinoidea</taxon>
        <taxon>Euechinoidea</taxon>
        <taxon>Echinacea</taxon>
        <taxon>Camarodonta</taxon>
        <taxon>Echinidea</taxon>
        <taxon>Strongylocentrotidae</taxon>
        <taxon>Strongylocentrotus</taxon>
    </lineage>
</organism>
<reference evidence="18" key="1">
    <citation type="submission" date="2015-02" db="EMBL/GenBank/DDBJ databases">
        <title>Genome sequencing for Strongylocentrotus purpuratus.</title>
        <authorList>
            <person name="Murali S."/>
            <person name="Liu Y."/>
            <person name="Vee V."/>
            <person name="English A."/>
            <person name="Wang M."/>
            <person name="Skinner E."/>
            <person name="Han Y."/>
            <person name="Muzny D.M."/>
            <person name="Worley K.C."/>
            <person name="Gibbs R.A."/>
        </authorList>
    </citation>
    <scope>NUCLEOTIDE SEQUENCE</scope>
</reference>
<dbReference type="InterPro" id="IPR039055">
    <property type="entry name" value="MCU_fam"/>
</dbReference>
<dbReference type="Pfam" id="PF04678">
    <property type="entry name" value="MCU"/>
    <property type="match status" value="1"/>
</dbReference>
<dbReference type="AlphaFoldDB" id="A0A7M7NJ37"/>
<keyword evidence="12 15" id="KW-0472">Membrane</keyword>
<evidence type="ECO:0000256" key="12">
    <source>
        <dbReference type="ARBA" id="ARBA00023136"/>
    </source>
</evidence>
<dbReference type="FunCoup" id="A0A7M7NJ37">
    <property type="interactions" value="959"/>
</dbReference>
<dbReference type="OMA" id="CRECNAN"/>
<evidence type="ECO:0000256" key="7">
    <source>
        <dbReference type="ARBA" id="ARBA00022792"/>
    </source>
</evidence>
<name>A0A7M7NJ37_STRPU</name>
<dbReference type="InterPro" id="IPR006769">
    <property type="entry name" value="MCU_C"/>
</dbReference>
<accession>A0A7M7NJ37</accession>
<dbReference type="PANTHER" id="PTHR13462:SF10">
    <property type="entry name" value="CALCIUM UNIPORTER PROTEIN, MITOCHONDRIAL"/>
    <property type="match status" value="1"/>
</dbReference>
<evidence type="ECO:0000256" key="5">
    <source>
        <dbReference type="ARBA" id="ARBA00022673"/>
    </source>
</evidence>
<reference evidence="17" key="2">
    <citation type="submission" date="2021-01" db="UniProtKB">
        <authorList>
            <consortium name="EnsemblMetazoa"/>
        </authorList>
    </citation>
    <scope>IDENTIFICATION</scope>
</reference>
<keyword evidence="7 15" id="KW-0999">Mitochondrion inner membrane</keyword>
<comment type="function">
    <text evidence="15">Mitochondrial inner membrane calcium uniporter that mediates calcium uptake into mitochondria. Mitochondrial calcium homeostasis plays key roles in cellular physiology and regulates cell bioenergetics, cytoplasmic calcium signals and activation of cell death pathways.</text>
</comment>
<keyword evidence="8 15" id="KW-0106">Calcium</keyword>
<dbReference type="InParanoid" id="A0A7M7NJ37"/>
<dbReference type="OrthoDB" id="278338at2759"/>
<dbReference type="GO" id="GO:1990246">
    <property type="term" value="C:uniplex complex"/>
    <property type="evidence" value="ECO:0000318"/>
    <property type="project" value="GO_Central"/>
</dbReference>
<evidence type="ECO:0000313" key="18">
    <source>
        <dbReference type="Proteomes" id="UP000007110"/>
    </source>
</evidence>
<keyword evidence="3 15" id="KW-0813">Transport</keyword>
<dbReference type="GeneID" id="581979"/>
<evidence type="ECO:0000259" key="16">
    <source>
        <dbReference type="Pfam" id="PF04678"/>
    </source>
</evidence>
<evidence type="ECO:0000256" key="13">
    <source>
        <dbReference type="ARBA" id="ARBA00023303"/>
    </source>
</evidence>
<keyword evidence="5 15" id="KW-0107">Calcium channel</keyword>
<dbReference type="RefSeq" id="XP_787049.3">
    <property type="nucleotide sequence ID" value="XM_781956.5"/>
</dbReference>
<dbReference type="EnsemblMetazoa" id="XM_030979780">
    <property type="protein sequence ID" value="XP_030835640"/>
    <property type="gene ID" value="LOC115921735"/>
</dbReference>
<evidence type="ECO:0000256" key="8">
    <source>
        <dbReference type="ARBA" id="ARBA00022837"/>
    </source>
</evidence>
<feature type="domain" description="Calcium uniporter protein C-terminal" evidence="16">
    <location>
        <begin position="97"/>
        <end position="299"/>
    </location>
</feature>
<evidence type="ECO:0000256" key="15">
    <source>
        <dbReference type="RuleBase" id="RU367035"/>
    </source>
</evidence>
<dbReference type="PANTHER" id="PTHR13462">
    <property type="entry name" value="CALCIUM UNIPORTER PROTEIN, MITOCHONDRIAL"/>
    <property type="match status" value="1"/>
</dbReference>
<feature type="transmembrane region" description="Helical" evidence="15">
    <location>
        <begin position="245"/>
        <end position="263"/>
    </location>
</feature>